<feature type="transmembrane region" description="Helical" evidence="1">
    <location>
        <begin position="12"/>
        <end position="34"/>
    </location>
</feature>
<organism evidence="2 3">
    <name type="scientific">Actinoplanes hulinensis</name>
    <dbReference type="NCBI Taxonomy" id="1144547"/>
    <lineage>
        <taxon>Bacteria</taxon>
        <taxon>Bacillati</taxon>
        <taxon>Actinomycetota</taxon>
        <taxon>Actinomycetes</taxon>
        <taxon>Micromonosporales</taxon>
        <taxon>Micromonosporaceae</taxon>
        <taxon>Actinoplanes</taxon>
    </lineage>
</organism>
<keyword evidence="3" id="KW-1185">Reference proteome</keyword>
<evidence type="ECO:0000256" key="1">
    <source>
        <dbReference type="SAM" id="Phobius"/>
    </source>
</evidence>
<dbReference type="EMBL" id="JAHXZI010000025">
    <property type="protein sequence ID" value="MBW6439193.1"/>
    <property type="molecule type" value="Genomic_DNA"/>
</dbReference>
<reference evidence="2 3" key="1">
    <citation type="journal article" date="2013" name="Antonie Van Leeuwenhoek">
        <title>Actinoplanes hulinensis sp. nov., a novel actinomycete isolated from soybean root (Glycine max (L.) Merr).</title>
        <authorList>
            <person name="Shen Y."/>
            <person name="Liu C."/>
            <person name="Wang X."/>
            <person name="Zhao J."/>
            <person name="Jia F."/>
            <person name="Zhang Y."/>
            <person name="Wang L."/>
            <person name="Yang D."/>
            <person name="Xiang W."/>
        </authorList>
    </citation>
    <scope>NUCLEOTIDE SEQUENCE [LARGE SCALE GENOMIC DNA]</scope>
    <source>
        <strain evidence="2 3">NEAU-M9</strain>
    </source>
</reference>
<keyword evidence="1" id="KW-1133">Transmembrane helix</keyword>
<sequence length="65" mass="5972">MSTSPDLLRPALARLTASPVAVAAGVSLTCALLAGAGLLTAGVAGLVVAACAVGTAAGYSTSGSV</sequence>
<dbReference type="RefSeq" id="WP_220148358.1">
    <property type="nucleotide sequence ID" value="NZ_JAHXZI010000025.1"/>
</dbReference>
<gene>
    <name evidence="2" type="ORF">KZ829_36255</name>
</gene>
<keyword evidence="1" id="KW-0812">Transmembrane</keyword>
<feature type="transmembrane region" description="Helical" evidence="1">
    <location>
        <begin position="40"/>
        <end position="59"/>
    </location>
</feature>
<proteinExistence type="predicted"/>
<protein>
    <submittedName>
        <fullName evidence="2">Uncharacterized protein</fullName>
    </submittedName>
</protein>
<accession>A0ABS7BE92</accession>
<evidence type="ECO:0000313" key="2">
    <source>
        <dbReference type="EMBL" id="MBW6439193.1"/>
    </source>
</evidence>
<keyword evidence="1" id="KW-0472">Membrane</keyword>
<evidence type="ECO:0000313" key="3">
    <source>
        <dbReference type="Proteomes" id="UP001519863"/>
    </source>
</evidence>
<comment type="caution">
    <text evidence="2">The sequence shown here is derived from an EMBL/GenBank/DDBJ whole genome shotgun (WGS) entry which is preliminary data.</text>
</comment>
<name>A0ABS7BE92_9ACTN</name>
<dbReference type="Proteomes" id="UP001519863">
    <property type="component" value="Unassembled WGS sequence"/>
</dbReference>